<name>A0AAU9JMQ8_9CILI</name>
<organism evidence="3 4">
    <name type="scientific">Blepharisma stoltei</name>
    <dbReference type="NCBI Taxonomy" id="1481888"/>
    <lineage>
        <taxon>Eukaryota</taxon>
        <taxon>Sar</taxon>
        <taxon>Alveolata</taxon>
        <taxon>Ciliophora</taxon>
        <taxon>Postciliodesmatophora</taxon>
        <taxon>Heterotrichea</taxon>
        <taxon>Heterotrichida</taxon>
        <taxon>Blepharismidae</taxon>
        <taxon>Blepharisma</taxon>
    </lineage>
</organism>
<dbReference type="AlphaFoldDB" id="A0AAU9JMQ8"/>
<comment type="cofactor">
    <cofactor evidence="1">
        <name>Zn(2+)</name>
        <dbReference type="ChEBI" id="CHEBI:29105"/>
    </cofactor>
</comment>
<dbReference type="EMBL" id="CAJZBQ010000045">
    <property type="protein sequence ID" value="CAG9328181.1"/>
    <property type="molecule type" value="Genomic_DNA"/>
</dbReference>
<dbReference type="Proteomes" id="UP001162131">
    <property type="component" value="Unassembled WGS sequence"/>
</dbReference>
<keyword evidence="4" id="KW-1185">Reference proteome</keyword>
<dbReference type="InterPro" id="IPR040626">
    <property type="entry name" value="Pepdidase_M14_N"/>
</dbReference>
<gene>
    <name evidence="3" type="ORF">BSTOLATCC_MIC45636</name>
</gene>
<dbReference type="SUPFAM" id="SSF53187">
    <property type="entry name" value="Zn-dependent exopeptidases"/>
    <property type="match status" value="1"/>
</dbReference>
<dbReference type="Pfam" id="PF18027">
    <property type="entry name" value="Pepdidase_M14_N"/>
    <property type="match status" value="1"/>
</dbReference>
<evidence type="ECO:0000256" key="1">
    <source>
        <dbReference type="ARBA" id="ARBA00001947"/>
    </source>
</evidence>
<feature type="domain" description="Cytosolic carboxypeptidase N-terminal" evidence="2">
    <location>
        <begin position="146"/>
        <end position="233"/>
    </location>
</feature>
<accession>A0AAU9JMQ8</accession>
<dbReference type="Gene3D" id="2.60.40.3120">
    <property type="match status" value="1"/>
</dbReference>
<evidence type="ECO:0000259" key="2">
    <source>
        <dbReference type="Pfam" id="PF18027"/>
    </source>
</evidence>
<dbReference type="InterPro" id="IPR050821">
    <property type="entry name" value="Cytosolic_carboxypeptidase"/>
</dbReference>
<evidence type="ECO:0000313" key="4">
    <source>
        <dbReference type="Proteomes" id="UP001162131"/>
    </source>
</evidence>
<sequence>MNAIASESFDSSFSVQDSDTFYLNQELTENFTKESNSEELSMYFKDFGLNNSLARSDVLVEKSNSLLFRYEGGGVIVYDSHAHKSGEIYEAGSQQTRVIPTSIQREIETASENDKSQYKKLSFLSPKKFLSSEYTLVAPTKNVLIFDSKFESGNLGKAIKLSENEYNLYLDFDFNTSGHTQWFYFSVKTYMPRHKVTLNIVNLLKYDSLYNDGMKPLVYSKKLCELTGIDWHRAGENISYYRNNITRNDSAKKECYFSLSFSYEFLYEDDTVFFAHCFPYTYTDLQNFLTKSQENSDILRVDTLCQTLAGNNCYILTITSSANTYTPWEFEYEKLTRSAAWRKIQRNRNVKFRQSKSEEREWA</sequence>
<dbReference type="PANTHER" id="PTHR12756:SF45">
    <property type="entry name" value="CYTOSOLIC CARBOXYPEPTIDASE NNA1"/>
    <property type="match status" value="1"/>
</dbReference>
<proteinExistence type="predicted"/>
<protein>
    <recommendedName>
        <fullName evidence="2">Cytosolic carboxypeptidase N-terminal domain-containing protein</fullName>
    </recommendedName>
</protein>
<comment type="caution">
    <text evidence="3">The sequence shown here is derived from an EMBL/GenBank/DDBJ whole genome shotgun (WGS) entry which is preliminary data.</text>
</comment>
<evidence type="ECO:0000313" key="3">
    <source>
        <dbReference type="EMBL" id="CAG9328181.1"/>
    </source>
</evidence>
<reference evidence="3" key="1">
    <citation type="submission" date="2021-09" db="EMBL/GenBank/DDBJ databases">
        <authorList>
            <consortium name="AG Swart"/>
            <person name="Singh M."/>
            <person name="Singh A."/>
            <person name="Seah K."/>
            <person name="Emmerich C."/>
        </authorList>
    </citation>
    <scope>NUCLEOTIDE SEQUENCE</scope>
    <source>
        <strain evidence="3">ATCC30299</strain>
    </source>
</reference>
<dbReference type="PANTHER" id="PTHR12756">
    <property type="entry name" value="CYTOSOLIC CARBOXYPEPTIDASE"/>
    <property type="match status" value="1"/>
</dbReference>